<comment type="caution">
    <text evidence="6">The sequence shown here is derived from an EMBL/GenBank/DDBJ whole genome shotgun (WGS) entry which is preliminary data.</text>
</comment>
<dbReference type="GO" id="GO:0006355">
    <property type="term" value="P:regulation of DNA-templated transcription"/>
    <property type="evidence" value="ECO:0007669"/>
    <property type="project" value="InterPro"/>
</dbReference>
<dbReference type="PANTHER" id="PTHR43214">
    <property type="entry name" value="TWO-COMPONENT RESPONSE REGULATOR"/>
    <property type="match status" value="1"/>
</dbReference>
<dbReference type="SMART" id="SM00448">
    <property type="entry name" value="REC"/>
    <property type="match status" value="1"/>
</dbReference>
<dbReference type="InterPro" id="IPR001789">
    <property type="entry name" value="Sig_transdc_resp-reg_receiver"/>
</dbReference>
<dbReference type="PROSITE" id="PS50110">
    <property type="entry name" value="RESPONSE_REGULATORY"/>
    <property type="match status" value="1"/>
</dbReference>
<dbReference type="PRINTS" id="PR00038">
    <property type="entry name" value="HTHLUXR"/>
</dbReference>
<protein>
    <submittedName>
        <fullName evidence="6">DNA-binding response regulator</fullName>
    </submittedName>
</protein>
<feature type="domain" description="HTH luxR-type" evidence="4">
    <location>
        <begin position="163"/>
        <end position="228"/>
    </location>
</feature>
<proteinExistence type="predicted"/>
<dbReference type="PANTHER" id="PTHR43214:SF43">
    <property type="entry name" value="TWO-COMPONENT RESPONSE REGULATOR"/>
    <property type="match status" value="1"/>
</dbReference>
<dbReference type="CDD" id="cd06170">
    <property type="entry name" value="LuxR_C_like"/>
    <property type="match status" value="1"/>
</dbReference>
<dbReference type="GO" id="GO:0000160">
    <property type="term" value="P:phosphorelay signal transduction system"/>
    <property type="evidence" value="ECO:0007669"/>
    <property type="project" value="InterPro"/>
</dbReference>
<dbReference type="InterPro" id="IPR039420">
    <property type="entry name" value="WalR-like"/>
</dbReference>
<dbReference type="PROSITE" id="PS50043">
    <property type="entry name" value="HTH_LUXR_2"/>
    <property type="match status" value="1"/>
</dbReference>
<gene>
    <name evidence="6" type="ORF">EII40_09650</name>
</gene>
<name>A0A3P1XMZ9_TANFO</name>
<dbReference type="InterPro" id="IPR058245">
    <property type="entry name" value="NreC/VraR/RcsB-like_REC"/>
</dbReference>
<sequence>MVKIILVDDHALFRDGLNSSLQKMENLPVDIIGEAGSGAEFFMLLSPDRLPDLVLLDIVLPDMSGVEIARRLKKEYPDVKIIMLSAEVSEELITELLDVGVEGYLSKMARKEDIQTALRTVIGGCQYFGRSVAKMMYDIYLAQQQGKKAPIRKSAAKEKDSSSKEEATFLTDREKEIIRLLCNGLQIKEVAEELNISPRTVETHKSKILLKLGFSRITDLVKFAIKEGLAEL</sequence>
<dbReference type="RefSeq" id="WP_124752047.1">
    <property type="nucleotide sequence ID" value="NZ_RQYS01000042.1"/>
</dbReference>
<dbReference type="Proteomes" id="UP000278609">
    <property type="component" value="Unassembled WGS sequence"/>
</dbReference>
<dbReference type="EMBL" id="RQYS01000042">
    <property type="protein sequence ID" value="RRD59456.1"/>
    <property type="molecule type" value="Genomic_DNA"/>
</dbReference>
<dbReference type="SUPFAM" id="SSF46894">
    <property type="entry name" value="C-terminal effector domain of the bipartite response regulators"/>
    <property type="match status" value="1"/>
</dbReference>
<evidence type="ECO:0000256" key="3">
    <source>
        <dbReference type="PROSITE-ProRule" id="PRU00169"/>
    </source>
</evidence>
<dbReference type="SUPFAM" id="SSF52172">
    <property type="entry name" value="CheY-like"/>
    <property type="match status" value="1"/>
</dbReference>
<dbReference type="Pfam" id="PF00072">
    <property type="entry name" value="Response_reg"/>
    <property type="match status" value="1"/>
</dbReference>
<dbReference type="OrthoDB" id="9797341at2"/>
<dbReference type="CDD" id="cd17535">
    <property type="entry name" value="REC_NarL-like"/>
    <property type="match status" value="1"/>
</dbReference>
<dbReference type="InterPro" id="IPR011006">
    <property type="entry name" value="CheY-like_superfamily"/>
</dbReference>
<dbReference type="InterPro" id="IPR000792">
    <property type="entry name" value="Tscrpt_reg_LuxR_C"/>
</dbReference>
<evidence type="ECO:0000259" key="5">
    <source>
        <dbReference type="PROSITE" id="PS50110"/>
    </source>
</evidence>
<evidence type="ECO:0000313" key="7">
    <source>
        <dbReference type="Proteomes" id="UP000278609"/>
    </source>
</evidence>
<dbReference type="Gene3D" id="3.40.50.2300">
    <property type="match status" value="1"/>
</dbReference>
<feature type="domain" description="Response regulatory" evidence="5">
    <location>
        <begin position="3"/>
        <end position="122"/>
    </location>
</feature>
<keyword evidence="1 3" id="KW-0597">Phosphoprotein</keyword>
<dbReference type="AlphaFoldDB" id="A0A3P1XMZ9"/>
<feature type="modified residue" description="4-aspartylphosphate" evidence="3">
    <location>
        <position position="57"/>
    </location>
</feature>
<evidence type="ECO:0000256" key="2">
    <source>
        <dbReference type="ARBA" id="ARBA00023125"/>
    </source>
</evidence>
<dbReference type="Pfam" id="PF00196">
    <property type="entry name" value="GerE"/>
    <property type="match status" value="1"/>
</dbReference>
<dbReference type="InterPro" id="IPR016032">
    <property type="entry name" value="Sig_transdc_resp-reg_C-effctor"/>
</dbReference>
<accession>A0A3P1XMZ9</accession>
<organism evidence="6 7">
    <name type="scientific">Tannerella forsythia</name>
    <name type="common">Bacteroides forsythus</name>
    <dbReference type="NCBI Taxonomy" id="28112"/>
    <lineage>
        <taxon>Bacteria</taxon>
        <taxon>Pseudomonadati</taxon>
        <taxon>Bacteroidota</taxon>
        <taxon>Bacteroidia</taxon>
        <taxon>Bacteroidales</taxon>
        <taxon>Tannerellaceae</taxon>
        <taxon>Tannerella</taxon>
    </lineage>
</organism>
<dbReference type="GO" id="GO:0003677">
    <property type="term" value="F:DNA binding"/>
    <property type="evidence" value="ECO:0007669"/>
    <property type="project" value="UniProtKB-KW"/>
</dbReference>
<reference evidence="6 7" key="1">
    <citation type="submission" date="2018-11" db="EMBL/GenBank/DDBJ databases">
        <title>Genomes From Bacteria Associated with the Canine Oral Cavity: a Test Case for Automated Genome-Based Taxonomic Assignment.</title>
        <authorList>
            <person name="Coil D.A."/>
            <person name="Jospin G."/>
            <person name="Darling A.E."/>
            <person name="Wallis C."/>
            <person name="Davis I.J."/>
            <person name="Harris S."/>
            <person name="Eisen J.A."/>
            <person name="Holcombe L.J."/>
            <person name="O'Flynn C."/>
        </authorList>
    </citation>
    <scope>NUCLEOTIDE SEQUENCE [LARGE SCALE GENOMIC DNA]</scope>
    <source>
        <strain evidence="6 7">OH2617_COT-023</strain>
    </source>
</reference>
<keyword evidence="2 6" id="KW-0238">DNA-binding</keyword>
<dbReference type="SMART" id="SM00421">
    <property type="entry name" value="HTH_LUXR"/>
    <property type="match status" value="1"/>
</dbReference>
<evidence type="ECO:0000259" key="4">
    <source>
        <dbReference type="PROSITE" id="PS50043"/>
    </source>
</evidence>
<evidence type="ECO:0000256" key="1">
    <source>
        <dbReference type="ARBA" id="ARBA00022553"/>
    </source>
</evidence>
<evidence type="ECO:0000313" key="6">
    <source>
        <dbReference type="EMBL" id="RRD59456.1"/>
    </source>
</evidence>